<dbReference type="EMBL" id="JAPNKA010000001">
    <property type="protein sequence ID" value="MCY1083728.1"/>
    <property type="molecule type" value="Genomic_DNA"/>
</dbReference>
<sequence>MSVARPLFLVVVLFLWLPAGARAQALPQQVLPSPVSPPAASGKMRVAFLNMLAPSNPMQRSIAEVMEAAAHDLGIQLDQYNAAYWPGENLELLRRLVNGSQKPNYLIISMHRGIGVQILEIAEQAHVPVFVIITGLTPEEQTRFGGPRQHFKSWLGQMVPDDTAAGHRLAHLLRDAAHGLQPGPPEGRKGLVALKGRSDDYAVKRSEGLNQALAELSDVEFLQGVYVIVWDPAMAQRRVSLLLRRYPELQLVWASNDVMALGAVQALEEAGRRPGVDVMVGGIGWTPQALQAVREGKLVTSLGGQLLQGAWALVLLYDYHHGKDFAAERLDWRTEMVAITRGNVDEHLRLLGDPSWKKIDFRAFSKVANPTLKHYDFSLQALFKQLHSPAAPP</sequence>
<dbReference type="SUPFAM" id="SSF53822">
    <property type="entry name" value="Periplasmic binding protein-like I"/>
    <property type="match status" value="1"/>
</dbReference>
<name>A0ABT4APW0_9BACT</name>
<dbReference type="PANTHER" id="PTHR46847:SF2">
    <property type="entry name" value="ABC TRANSPORTER SUGAR-BINDING PROTEIN"/>
    <property type="match status" value="1"/>
</dbReference>
<keyword evidence="6" id="KW-1185">Reference proteome</keyword>
<organism evidence="5 6">
    <name type="scientific">Archangium lansingense</name>
    <dbReference type="NCBI Taxonomy" id="2995310"/>
    <lineage>
        <taxon>Bacteria</taxon>
        <taxon>Pseudomonadati</taxon>
        <taxon>Myxococcota</taxon>
        <taxon>Myxococcia</taxon>
        <taxon>Myxococcales</taxon>
        <taxon>Cystobacterineae</taxon>
        <taxon>Archangiaceae</taxon>
        <taxon>Archangium</taxon>
    </lineage>
</organism>
<keyword evidence="3" id="KW-0732">Signal</keyword>
<feature type="domain" description="Periplasmic binding protein" evidence="4">
    <location>
        <begin position="54"/>
        <end position="323"/>
    </location>
</feature>
<evidence type="ECO:0000259" key="4">
    <source>
        <dbReference type="Pfam" id="PF13407"/>
    </source>
</evidence>
<evidence type="ECO:0000256" key="3">
    <source>
        <dbReference type="ARBA" id="ARBA00022729"/>
    </source>
</evidence>
<gene>
    <name evidence="5" type="ORF">OV287_55745</name>
</gene>
<dbReference type="PANTHER" id="PTHR46847">
    <property type="entry name" value="D-ALLOSE-BINDING PERIPLASMIC PROTEIN-RELATED"/>
    <property type="match status" value="1"/>
</dbReference>
<dbReference type="Gene3D" id="3.40.50.2300">
    <property type="match status" value="2"/>
</dbReference>
<comment type="subcellular location">
    <subcellularLocation>
        <location evidence="1">Cell envelope</location>
    </subcellularLocation>
</comment>
<comment type="caution">
    <text evidence="5">The sequence shown here is derived from an EMBL/GenBank/DDBJ whole genome shotgun (WGS) entry which is preliminary data.</text>
</comment>
<dbReference type="CDD" id="cd06324">
    <property type="entry name" value="PBP1_ABC_sugar_binding-like"/>
    <property type="match status" value="1"/>
</dbReference>
<evidence type="ECO:0000256" key="2">
    <source>
        <dbReference type="ARBA" id="ARBA00007639"/>
    </source>
</evidence>
<evidence type="ECO:0000313" key="5">
    <source>
        <dbReference type="EMBL" id="MCY1083728.1"/>
    </source>
</evidence>
<evidence type="ECO:0000313" key="6">
    <source>
        <dbReference type="Proteomes" id="UP001207654"/>
    </source>
</evidence>
<protein>
    <submittedName>
        <fullName evidence="5">ABC transporter substrate-binding protein</fullName>
    </submittedName>
</protein>
<dbReference type="InterPro" id="IPR025997">
    <property type="entry name" value="SBP_2_dom"/>
</dbReference>
<proteinExistence type="inferred from homology"/>
<evidence type="ECO:0000256" key="1">
    <source>
        <dbReference type="ARBA" id="ARBA00004196"/>
    </source>
</evidence>
<dbReference type="Pfam" id="PF13407">
    <property type="entry name" value="Peripla_BP_4"/>
    <property type="match status" value="1"/>
</dbReference>
<dbReference type="RefSeq" id="WP_267542249.1">
    <property type="nucleotide sequence ID" value="NZ_JAPNKA010000001.1"/>
</dbReference>
<comment type="similarity">
    <text evidence="2">Belongs to the bacterial solute-binding protein 2 family.</text>
</comment>
<dbReference type="InterPro" id="IPR028082">
    <property type="entry name" value="Peripla_BP_I"/>
</dbReference>
<reference evidence="5 6" key="1">
    <citation type="submission" date="2022-11" db="EMBL/GenBank/DDBJ databases">
        <title>Minimal conservation of predation-associated metabolite biosynthetic gene clusters underscores biosynthetic potential of Myxococcota including descriptions for ten novel species: Archangium lansinium sp. nov., Myxococcus landrumus sp. nov., Nannocystis bai.</title>
        <authorList>
            <person name="Ahearne A."/>
            <person name="Stevens C."/>
            <person name="Phillips K."/>
        </authorList>
    </citation>
    <scope>NUCLEOTIDE SEQUENCE [LARGE SCALE GENOMIC DNA]</scope>
    <source>
        <strain evidence="5 6">MIWBW</strain>
    </source>
</reference>
<accession>A0ABT4APW0</accession>
<dbReference type="Proteomes" id="UP001207654">
    <property type="component" value="Unassembled WGS sequence"/>
</dbReference>